<sequence length="159" mass="18502">MRDQAILARLYDQWPGPTSLKTVAVQEFLAAVMLPLSDEQLAEIQQAVIQIYNANSYHFGAMQSQHGAFASYGNYSRQRLMSELWLQMEQFIYSWFPEWPLTSVLTRKNLLTALLLHKVTHITRTPQQIWSNYQGAEHFMPNYLRSIAHNKSARESRMP</sequence>
<dbReference type="AlphaFoldDB" id="A0A915IN46"/>
<proteinExistence type="predicted"/>
<accession>A0A915IN46</accession>
<evidence type="ECO:0000313" key="2">
    <source>
        <dbReference type="WBParaSite" id="nRc.2.0.1.t15608-RA"/>
    </source>
</evidence>
<name>A0A915IN46_ROMCU</name>
<keyword evidence="1" id="KW-1185">Reference proteome</keyword>
<reference evidence="2" key="1">
    <citation type="submission" date="2022-11" db="UniProtKB">
        <authorList>
            <consortium name="WormBaseParasite"/>
        </authorList>
    </citation>
    <scope>IDENTIFICATION</scope>
</reference>
<dbReference type="Proteomes" id="UP000887565">
    <property type="component" value="Unplaced"/>
</dbReference>
<dbReference type="WBParaSite" id="nRc.2.0.1.t15608-RA">
    <property type="protein sequence ID" value="nRc.2.0.1.t15608-RA"/>
    <property type="gene ID" value="nRc.2.0.1.g15608"/>
</dbReference>
<evidence type="ECO:0000313" key="1">
    <source>
        <dbReference type="Proteomes" id="UP000887565"/>
    </source>
</evidence>
<protein>
    <submittedName>
        <fullName evidence="2">Uncharacterized protein</fullName>
    </submittedName>
</protein>
<organism evidence="1 2">
    <name type="scientific">Romanomermis culicivorax</name>
    <name type="common">Nematode worm</name>
    <dbReference type="NCBI Taxonomy" id="13658"/>
    <lineage>
        <taxon>Eukaryota</taxon>
        <taxon>Metazoa</taxon>
        <taxon>Ecdysozoa</taxon>
        <taxon>Nematoda</taxon>
        <taxon>Enoplea</taxon>
        <taxon>Dorylaimia</taxon>
        <taxon>Mermithida</taxon>
        <taxon>Mermithoidea</taxon>
        <taxon>Mermithidae</taxon>
        <taxon>Romanomermis</taxon>
    </lineage>
</organism>